<evidence type="ECO:0000259" key="1">
    <source>
        <dbReference type="Pfam" id="PF04126"/>
    </source>
</evidence>
<accession>A0A7C1GR08</accession>
<sequence length="247" mass="27946">MYLRITFSSKNGEPMEILGHISQEDLGDILSKHLPVSSVAERWKEEIYFSTGIELSGPTTSRIVAGSLAYWPPGKALCLFAGSNQPYGPVIPLGWFLGPRHYVLQIEDGSEVKVDVPRDEEYPPDMLKLVKLIRESGYLVAPRNWRNVVSIVGASTKRDTRIGFEIFVENFGYIIESDPIFKRDFSAIDEALQLRIRAHLIKSRLDINEEGFVILSEYASNENDLIDKLNRLITDYQKVLDVLSLVS</sequence>
<dbReference type="Gene3D" id="2.40.100.20">
    <property type="match status" value="1"/>
</dbReference>
<organism evidence="2">
    <name type="scientific">Thermofilum adornatum</name>
    <dbReference type="NCBI Taxonomy" id="1365176"/>
    <lineage>
        <taxon>Archaea</taxon>
        <taxon>Thermoproteota</taxon>
        <taxon>Thermoprotei</taxon>
        <taxon>Thermofilales</taxon>
        <taxon>Thermofilaceae</taxon>
        <taxon>Thermofilum</taxon>
    </lineage>
</organism>
<dbReference type="InterPro" id="IPR025658">
    <property type="entry name" value="Cyclophilin_TM1367"/>
</dbReference>
<comment type="caution">
    <text evidence="2">The sequence shown here is derived from an EMBL/GenBank/DDBJ whole genome shotgun (WGS) entry which is preliminary data.</text>
</comment>
<dbReference type="Pfam" id="PF04126">
    <property type="entry name" value="Cyclophil_like"/>
    <property type="match status" value="1"/>
</dbReference>
<feature type="domain" description="Cyclophilin TM1367-like" evidence="1">
    <location>
        <begin position="15"/>
        <end position="114"/>
    </location>
</feature>
<protein>
    <recommendedName>
        <fullName evidence="1">Cyclophilin TM1367-like domain-containing protein</fullName>
    </recommendedName>
</protein>
<reference evidence="2" key="1">
    <citation type="journal article" date="2020" name="mSystems">
        <title>Genome- and Community-Level Interaction Insights into Carbon Utilization and Element Cycling Functions of Hydrothermarchaeota in Hydrothermal Sediment.</title>
        <authorList>
            <person name="Zhou Z."/>
            <person name="Liu Y."/>
            <person name="Xu W."/>
            <person name="Pan J."/>
            <person name="Luo Z.H."/>
            <person name="Li M."/>
        </authorList>
    </citation>
    <scope>NUCLEOTIDE SEQUENCE [LARGE SCALE GENOMIC DNA]</scope>
    <source>
        <strain evidence="2">SpSt-116</strain>
    </source>
</reference>
<dbReference type="AlphaFoldDB" id="A0A7C1GR08"/>
<proteinExistence type="predicted"/>
<gene>
    <name evidence="2" type="ORF">ENN26_09610</name>
</gene>
<dbReference type="InterPro" id="IPR029000">
    <property type="entry name" value="Cyclophilin-like_dom_sf"/>
</dbReference>
<evidence type="ECO:0000313" key="2">
    <source>
        <dbReference type="EMBL" id="HDP16012.1"/>
    </source>
</evidence>
<dbReference type="EMBL" id="DSAY01000180">
    <property type="protein sequence ID" value="HDP16012.1"/>
    <property type="molecule type" value="Genomic_DNA"/>
</dbReference>
<name>A0A7C1GR08_9CREN</name>
<dbReference type="SUPFAM" id="SSF50891">
    <property type="entry name" value="Cyclophilin-like"/>
    <property type="match status" value="1"/>
</dbReference>